<gene>
    <name evidence="7" type="ORF">HMPREF9193_01792</name>
</gene>
<keyword evidence="8" id="KW-1185">Reference proteome</keyword>
<feature type="transmembrane region" description="Helical" evidence="5">
    <location>
        <begin position="306"/>
        <end position="329"/>
    </location>
</feature>
<feature type="transmembrane region" description="Helical" evidence="5">
    <location>
        <begin position="57"/>
        <end position="79"/>
    </location>
</feature>
<dbReference type="PANTHER" id="PTHR22550:SF5">
    <property type="entry name" value="LEUCINE ZIPPER PROTEIN 4"/>
    <property type="match status" value="1"/>
</dbReference>
<dbReference type="RefSeq" id="WP_021687990.1">
    <property type="nucleotide sequence ID" value="NZ_KI260569.1"/>
</dbReference>
<dbReference type="SMART" id="SM00327">
    <property type="entry name" value="VWA"/>
    <property type="match status" value="1"/>
</dbReference>
<dbReference type="Pfam" id="PF13519">
    <property type="entry name" value="VWA_2"/>
    <property type="match status" value="1"/>
</dbReference>
<feature type="domain" description="VWFA" evidence="6">
    <location>
        <begin position="92"/>
        <end position="293"/>
    </location>
</feature>
<keyword evidence="2 5" id="KW-0812">Transmembrane</keyword>
<dbReference type="PROSITE" id="PS50234">
    <property type="entry name" value="VWFA"/>
    <property type="match status" value="1"/>
</dbReference>
<protein>
    <submittedName>
        <fullName evidence="7">von Willebrand factor type A domain protein</fullName>
    </submittedName>
</protein>
<dbReference type="InterPro" id="IPR002035">
    <property type="entry name" value="VWF_A"/>
</dbReference>
<comment type="caution">
    <text evidence="7">The sequence shown here is derived from an EMBL/GenBank/DDBJ whole genome shotgun (WGS) entry which is preliminary data.</text>
</comment>
<keyword evidence="3 5" id="KW-1133">Transmembrane helix</keyword>
<dbReference type="InterPro" id="IPR050768">
    <property type="entry name" value="UPF0353/GerABKA_families"/>
</dbReference>
<evidence type="ECO:0000313" key="7">
    <source>
        <dbReference type="EMBL" id="ERJ92131.1"/>
    </source>
</evidence>
<dbReference type="Gene3D" id="3.40.50.410">
    <property type="entry name" value="von Willebrand factor, type A domain"/>
    <property type="match status" value="1"/>
</dbReference>
<evidence type="ECO:0000256" key="3">
    <source>
        <dbReference type="ARBA" id="ARBA00022989"/>
    </source>
</evidence>
<evidence type="ECO:0000256" key="5">
    <source>
        <dbReference type="SAM" id="Phobius"/>
    </source>
</evidence>
<organism evidence="7 8">
    <name type="scientific">Treponema lecithinolyticum ATCC 700332</name>
    <dbReference type="NCBI Taxonomy" id="1321815"/>
    <lineage>
        <taxon>Bacteria</taxon>
        <taxon>Pseudomonadati</taxon>
        <taxon>Spirochaetota</taxon>
        <taxon>Spirochaetia</taxon>
        <taxon>Spirochaetales</taxon>
        <taxon>Treponemataceae</taxon>
        <taxon>Treponema</taxon>
    </lineage>
</organism>
<evidence type="ECO:0000256" key="1">
    <source>
        <dbReference type="ARBA" id="ARBA00022475"/>
    </source>
</evidence>
<evidence type="ECO:0000313" key="8">
    <source>
        <dbReference type="Proteomes" id="UP000016649"/>
    </source>
</evidence>
<evidence type="ECO:0000256" key="2">
    <source>
        <dbReference type="ARBA" id="ARBA00022692"/>
    </source>
</evidence>
<dbReference type="PANTHER" id="PTHR22550">
    <property type="entry name" value="SPORE GERMINATION PROTEIN"/>
    <property type="match status" value="1"/>
</dbReference>
<name>A0ABN0NXN9_TRELE</name>
<feature type="transmembrane region" description="Helical" evidence="5">
    <location>
        <begin position="12"/>
        <end position="37"/>
    </location>
</feature>
<keyword evidence="4 5" id="KW-0472">Membrane</keyword>
<dbReference type="InterPro" id="IPR036465">
    <property type="entry name" value="vWFA_dom_sf"/>
</dbReference>
<sequence>MNGFEHPAALSLLLLIPLYFILRSFGIVNVPFFFLTLGDWKGMRFEKQKDSVSVIRVISRLLFALGFIALVGACAEPVFWKQEKRFISRGAEIIFIVDTSPSMAALDIAAGSRLQAAKQAIALLVRENKGISYGLVSCASEAALLVPPTLDQSTFFARLHAMEVGELGDGSALGVGLSTAVYHLASSLAPVKAAVLLTDGENNAGSVHPNTAAALAKDNGIRLYIAGIGTKGSVPIEYTDSQTGKVYSGYFDSEFNDSSLRSLAAEAQGAYYPVETLPALSSALQSSGIENSVNQTYTVKRIKTPLYSYCLALALALFAVSWLVCRLYLQESV</sequence>
<accession>A0ABN0NXN9</accession>
<evidence type="ECO:0000256" key="4">
    <source>
        <dbReference type="ARBA" id="ARBA00023136"/>
    </source>
</evidence>
<keyword evidence="1" id="KW-1003">Cell membrane</keyword>
<dbReference type="EMBL" id="AWVH01000039">
    <property type="protein sequence ID" value="ERJ92131.1"/>
    <property type="molecule type" value="Genomic_DNA"/>
</dbReference>
<proteinExistence type="predicted"/>
<dbReference type="Proteomes" id="UP000016649">
    <property type="component" value="Unassembled WGS sequence"/>
</dbReference>
<reference evidence="7 8" key="1">
    <citation type="submission" date="2013-08" db="EMBL/GenBank/DDBJ databases">
        <authorList>
            <person name="Weinstock G."/>
            <person name="Sodergren E."/>
            <person name="Wylie T."/>
            <person name="Fulton L."/>
            <person name="Fulton R."/>
            <person name="Fronick C."/>
            <person name="O'Laughlin M."/>
            <person name="Godfrey J."/>
            <person name="Miner T."/>
            <person name="Herter B."/>
            <person name="Appelbaum E."/>
            <person name="Cordes M."/>
            <person name="Lek S."/>
            <person name="Wollam A."/>
            <person name="Pepin K.H."/>
            <person name="Palsikar V.B."/>
            <person name="Mitreva M."/>
            <person name="Wilson R.K."/>
        </authorList>
    </citation>
    <scope>NUCLEOTIDE SEQUENCE [LARGE SCALE GENOMIC DNA]</scope>
    <source>
        <strain evidence="7 8">ATCC 700332</strain>
    </source>
</reference>
<dbReference type="SUPFAM" id="SSF53300">
    <property type="entry name" value="vWA-like"/>
    <property type="match status" value="1"/>
</dbReference>
<evidence type="ECO:0000259" key="6">
    <source>
        <dbReference type="PROSITE" id="PS50234"/>
    </source>
</evidence>